<comment type="subcellular location">
    <subcellularLocation>
        <location evidence="2">Cytoplasm</location>
        <location evidence="2">Cytoskeleton</location>
        <location evidence="2">Microtubule organizing center</location>
        <location evidence="2">Centrosome</location>
    </subcellularLocation>
    <subcellularLocation>
        <location evidence="1">Cytoplasm</location>
        <location evidence="1">Cytoskeleton</location>
        <location evidence="1">Spindle</location>
    </subcellularLocation>
</comment>
<dbReference type="GO" id="GO:0005813">
    <property type="term" value="C:centrosome"/>
    <property type="evidence" value="ECO:0007669"/>
    <property type="project" value="UniProtKB-SubCell"/>
</dbReference>
<evidence type="ECO:0000256" key="7">
    <source>
        <dbReference type="ARBA" id="ARBA00023212"/>
    </source>
</evidence>
<evidence type="ECO:0000256" key="5">
    <source>
        <dbReference type="ARBA" id="ARBA00022701"/>
    </source>
</evidence>
<evidence type="ECO:0000259" key="10">
    <source>
        <dbReference type="Pfam" id="PF04880"/>
    </source>
</evidence>
<evidence type="ECO:0000313" key="11">
    <source>
        <dbReference type="EMBL" id="CAG9773723.1"/>
    </source>
</evidence>
<dbReference type="GO" id="GO:0005819">
    <property type="term" value="C:spindle"/>
    <property type="evidence" value="ECO:0007669"/>
    <property type="project" value="UniProtKB-SubCell"/>
</dbReference>
<dbReference type="GO" id="GO:0005871">
    <property type="term" value="C:kinesin complex"/>
    <property type="evidence" value="ECO:0007669"/>
    <property type="project" value="TreeGrafter"/>
</dbReference>
<evidence type="ECO:0000256" key="6">
    <source>
        <dbReference type="ARBA" id="ARBA00023054"/>
    </source>
</evidence>
<dbReference type="GO" id="GO:0051642">
    <property type="term" value="P:centrosome localization"/>
    <property type="evidence" value="ECO:0007669"/>
    <property type="project" value="TreeGrafter"/>
</dbReference>
<dbReference type="Pfam" id="PF04880">
    <property type="entry name" value="NUDE_C"/>
    <property type="match status" value="1"/>
</dbReference>
<dbReference type="InterPro" id="IPR033494">
    <property type="entry name" value="NUDE"/>
</dbReference>
<feature type="region of interest" description="Disordered" evidence="9">
    <location>
        <begin position="192"/>
        <end position="225"/>
    </location>
</feature>
<dbReference type="PANTHER" id="PTHR10921:SF1">
    <property type="entry name" value="NUCLEAR DISTRIBUTION PROTEIN NUDE HOMOLOG"/>
    <property type="match status" value="1"/>
</dbReference>
<evidence type="ECO:0000256" key="1">
    <source>
        <dbReference type="ARBA" id="ARBA00004186"/>
    </source>
</evidence>
<dbReference type="GO" id="GO:0007059">
    <property type="term" value="P:chromosome segregation"/>
    <property type="evidence" value="ECO:0007669"/>
    <property type="project" value="TreeGrafter"/>
</dbReference>
<proteinExistence type="inferred from homology"/>
<evidence type="ECO:0000256" key="3">
    <source>
        <dbReference type="ARBA" id="ARBA00007429"/>
    </source>
</evidence>
<dbReference type="GO" id="GO:0005874">
    <property type="term" value="C:microtubule"/>
    <property type="evidence" value="ECO:0007669"/>
    <property type="project" value="UniProtKB-KW"/>
</dbReference>
<evidence type="ECO:0000256" key="8">
    <source>
        <dbReference type="SAM" id="Coils"/>
    </source>
</evidence>
<keyword evidence="7" id="KW-0206">Cytoskeleton</keyword>
<keyword evidence="6 8" id="KW-0175">Coiled coil</keyword>
<accession>A0A9N9N0K3</accession>
<name>A0A9N9N0K3_9CUCU</name>
<organism evidence="11 12">
    <name type="scientific">Ceutorhynchus assimilis</name>
    <name type="common">cabbage seed weevil</name>
    <dbReference type="NCBI Taxonomy" id="467358"/>
    <lineage>
        <taxon>Eukaryota</taxon>
        <taxon>Metazoa</taxon>
        <taxon>Ecdysozoa</taxon>
        <taxon>Arthropoda</taxon>
        <taxon>Hexapoda</taxon>
        <taxon>Insecta</taxon>
        <taxon>Pterygota</taxon>
        <taxon>Neoptera</taxon>
        <taxon>Endopterygota</taxon>
        <taxon>Coleoptera</taxon>
        <taxon>Polyphaga</taxon>
        <taxon>Cucujiformia</taxon>
        <taxon>Curculionidae</taxon>
        <taxon>Ceutorhynchinae</taxon>
        <taxon>Ceutorhynchus</taxon>
    </lineage>
</organism>
<gene>
    <name evidence="11" type="ORF">CEUTPL_LOCUS14109</name>
</gene>
<dbReference type="GO" id="GO:0016477">
    <property type="term" value="P:cell migration"/>
    <property type="evidence" value="ECO:0007669"/>
    <property type="project" value="TreeGrafter"/>
</dbReference>
<keyword evidence="5" id="KW-0493">Microtubule</keyword>
<dbReference type="EMBL" id="OU892285">
    <property type="protein sequence ID" value="CAG9773723.1"/>
    <property type="molecule type" value="Genomic_DNA"/>
</dbReference>
<dbReference type="GO" id="GO:0047496">
    <property type="term" value="P:vesicle transport along microtubule"/>
    <property type="evidence" value="ECO:0007669"/>
    <property type="project" value="TreeGrafter"/>
</dbReference>
<protein>
    <recommendedName>
        <fullName evidence="10">NUDE domain-containing protein</fullName>
    </recommendedName>
</protein>
<dbReference type="GO" id="GO:0000776">
    <property type="term" value="C:kinetochore"/>
    <property type="evidence" value="ECO:0007669"/>
    <property type="project" value="TreeGrafter"/>
</dbReference>
<dbReference type="Proteomes" id="UP001152799">
    <property type="component" value="Chromosome 9"/>
</dbReference>
<sequence length="277" mass="32442">MSATIHPREFVNKDEEIKYWKNLALEYQEEIDRVQKESEEFITESKQLEREYESALDQNEHKIKELSISNNRAHNEIDALRVKLDICLKETTNQQTEIEMLKNEKQQLIKKVVELEKCNDDLERSRRIIEESMAGFEQALNSALEKNAILENEIDEKGYMQEKLQRLADEARDLKQELLVKEKVSVPDNERYMNGFKTAPIDNRLKENETQTTSPSKRDYQHQPPLSPACRVSALNIVSDLIRKVGALERRLDYKELQNGALRKSRHVMSTPNELTK</sequence>
<evidence type="ECO:0000256" key="9">
    <source>
        <dbReference type="SAM" id="MobiDB-lite"/>
    </source>
</evidence>
<dbReference type="OrthoDB" id="5877028at2759"/>
<dbReference type="GO" id="GO:0008017">
    <property type="term" value="F:microtubule binding"/>
    <property type="evidence" value="ECO:0007669"/>
    <property type="project" value="InterPro"/>
</dbReference>
<feature type="domain" description="NUDE" evidence="10">
    <location>
        <begin position="135"/>
        <end position="253"/>
    </location>
</feature>
<comment type="similarity">
    <text evidence="3">Belongs to the nudE family.</text>
</comment>
<keyword evidence="4" id="KW-0963">Cytoplasm</keyword>
<keyword evidence="12" id="KW-1185">Reference proteome</keyword>
<dbReference type="PANTHER" id="PTHR10921">
    <property type="entry name" value="NUCLEAR DISTRIBUTION PROTEIN NUDE HOMOLOG 1"/>
    <property type="match status" value="1"/>
</dbReference>
<dbReference type="GO" id="GO:0000132">
    <property type="term" value="P:establishment of mitotic spindle orientation"/>
    <property type="evidence" value="ECO:0007669"/>
    <property type="project" value="TreeGrafter"/>
</dbReference>
<dbReference type="InterPro" id="IPR006964">
    <property type="entry name" value="NUDE_dom"/>
</dbReference>
<dbReference type="GO" id="GO:0007100">
    <property type="term" value="P:mitotic centrosome separation"/>
    <property type="evidence" value="ECO:0007669"/>
    <property type="project" value="TreeGrafter"/>
</dbReference>
<dbReference type="AlphaFoldDB" id="A0A9N9N0K3"/>
<dbReference type="GO" id="GO:0007020">
    <property type="term" value="P:microtubule nucleation"/>
    <property type="evidence" value="ECO:0007669"/>
    <property type="project" value="TreeGrafter"/>
</dbReference>
<reference evidence="11" key="1">
    <citation type="submission" date="2022-01" db="EMBL/GenBank/DDBJ databases">
        <authorList>
            <person name="King R."/>
        </authorList>
    </citation>
    <scope>NUCLEOTIDE SEQUENCE</scope>
</reference>
<evidence type="ECO:0000256" key="4">
    <source>
        <dbReference type="ARBA" id="ARBA00022490"/>
    </source>
</evidence>
<feature type="coiled-coil region" evidence="8">
    <location>
        <begin position="17"/>
        <end position="184"/>
    </location>
</feature>
<evidence type="ECO:0000313" key="12">
    <source>
        <dbReference type="Proteomes" id="UP001152799"/>
    </source>
</evidence>
<dbReference type="Gene3D" id="6.10.250.1080">
    <property type="match status" value="1"/>
</dbReference>
<evidence type="ECO:0000256" key="2">
    <source>
        <dbReference type="ARBA" id="ARBA00004300"/>
    </source>
</evidence>